<evidence type="ECO:0000259" key="3">
    <source>
        <dbReference type="SMART" id="SM01060"/>
    </source>
</evidence>
<organism evidence="4 5">
    <name type="scientific">Clostridium aminobutyricum</name>
    <dbReference type="NCBI Taxonomy" id="33953"/>
    <lineage>
        <taxon>Bacteria</taxon>
        <taxon>Bacillati</taxon>
        <taxon>Bacillota</taxon>
        <taxon>Clostridia</taxon>
        <taxon>Eubacteriales</taxon>
        <taxon>Clostridiaceae</taxon>
        <taxon>Clostridium</taxon>
    </lineage>
</organism>
<name>A0A939D798_CLOAM</name>
<dbReference type="Proteomes" id="UP000664545">
    <property type="component" value="Unassembled WGS sequence"/>
</dbReference>
<feature type="domain" description="Catalase core" evidence="3">
    <location>
        <begin position="1"/>
        <end position="313"/>
    </location>
</feature>
<dbReference type="PANTHER" id="PTHR11465:SF23">
    <property type="entry name" value="CATALASE-2"/>
    <property type="match status" value="1"/>
</dbReference>
<dbReference type="SUPFAM" id="SSF56634">
    <property type="entry name" value="Heme-dependent catalase-like"/>
    <property type="match status" value="1"/>
</dbReference>
<dbReference type="InterPro" id="IPR011614">
    <property type="entry name" value="Catalase_core"/>
</dbReference>
<evidence type="ECO:0000313" key="5">
    <source>
        <dbReference type="Proteomes" id="UP000664545"/>
    </source>
</evidence>
<evidence type="ECO:0000256" key="2">
    <source>
        <dbReference type="ARBA" id="ARBA00012314"/>
    </source>
</evidence>
<keyword evidence="4" id="KW-0560">Oxidoreductase</keyword>
<evidence type="ECO:0000313" key="4">
    <source>
        <dbReference type="EMBL" id="MBN7772402.1"/>
    </source>
</evidence>
<dbReference type="PROSITE" id="PS51402">
    <property type="entry name" value="CATALASE_3"/>
    <property type="match status" value="1"/>
</dbReference>
<sequence>MADFNLFNKIANMNKEMIPERLMHERGVGAYGTFYLYMPFSDYTKAEFLCDRDNFIEVFVRFSRATGRRGSAETLRDVRGMAVKFFTKQGVYDLIGQNMPVYFIKDASKFPELYKALRPNNGTSFDNDAFWTFVANNPESLHLIMWLYSNRGTINSYRFMEAYSVNTYLWENELKESYYVRYKWNPLQGIRDIPANEAEFLAGYDPDALTNDLYSAIENGNYPEYELTVQLVPKGKEADNNELFDATLVWPERACPQIKVGKIVLNRLPSDFHDEVELAYFSPSNTVPGISLPEDDLLMTMCFAHDDSWRNRRR</sequence>
<dbReference type="InterPro" id="IPR020835">
    <property type="entry name" value="Catalase_sf"/>
</dbReference>
<accession>A0A939D798</accession>
<dbReference type="GO" id="GO:0020037">
    <property type="term" value="F:heme binding"/>
    <property type="evidence" value="ECO:0007669"/>
    <property type="project" value="InterPro"/>
</dbReference>
<dbReference type="Gene3D" id="2.40.180.10">
    <property type="entry name" value="Catalase core domain"/>
    <property type="match status" value="1"/>
</dbReference>
<dbReference type="SMART" id="SM01060">
    <property type="entry name" value="Catalase"/>
    <property type="match status" value="1"/>
</dbReference>
<evidence type="ECO:0000256" key="1">
    <source>
        <dbReference type="ARBA" id="ARBA00001971"/>
    </source>
</evidence>
<dbReference type="PANTHER" id="PTHR11465">
    <property type="entry name" value="CATALASE"/>
    <property type="match status" value="1"/>
</dbReference>
<dbReference type="EMBL" id="JAFJZZ010000001">
    <property type="protein sequence ID" value="MBN7772402.1"/>
    <property type="molecule type" value="Genomic_DNA"/>
</dbReference>
<dbReference type="AlphaFoldDB" id="A0A939D798"/>
<dbReference type="GO" id="GO:0005737">
    <property type="term" value="C:cytoplasm"/>
    <property type="evidence" value="ECO:0007669"/>
    <property type="project" value="TreeGrafter"/>
</dbReference>
<keyword evidence="5" id="KW-1185">Reference proteome</keyword>
<dbReference type="GO" id="GO:0042542">
    <property type="term" value="P:response to hydrogen peroxide"/>
    <property type="evidence" value="ECO:0007669"/>
    <property type="project" value="TreeGrafter"/>
</dbReference>
<proteinExistence type="predicted"/>
<comment type="caution">
    <text evidence="4">The sequence shown here is derived from an EMBL/GenBank/DDBJ whole genome shotgun (WGS) entry which is preliminary data.</text>
</comment>
<dbReference type="GO" id="GO:0042744">
    <property type="term" value="P:hydrogen peroxide catabolic process"/>
    <property type="evidence" value="ECO:0007669"/>
    <property type="project" value="TreeGrafter"/>
</dbReference>
<dbReference type="Pfam" id="PF00199">
    <property type="entry name" value="Catalase"/>
    <property type="match status" value="1"/>
</dbReference>
<keyword evidence="4" id="KW-0575">Peroxidase</keyword>
<dbReference type="PRINTS" id="PR00067">
    <property type="entry name" value="CATALASE"/>
</dbReference>
<comment type="cofactor">
    <cofactor evidence="1">
        <name>heme</name>
        <dbReference type="ChEBI" id="CHEBI:30413"/>
    </cofactor>
</comment>
<dbReference type="RefSeq" id="WP_206581208.1">
    <property type="nucleotide sequence ID" value="NZ_JAFJZZ010000001.1"/>
</dbReference>
<gene>
    <name evidence="4" type="ORF">JYB65_03410</name>
</gene>
<protein>
    <recommendedName>
        <fullName evidence="2">catalase</fullName>
        <ecNumber evidence="2">1.11.1.6</ecNumber>
    </recommendedName>
</protein>
<dbReference type="GO" id="GO:0004096">
    <property type="term" value="F:catalase activity"/>
    <property type="evidence" value="ECO:0007669"/>
    <property type="project" value="UniProtKB-EC"/>
</dbReference>
<dbReference type="EC" id="1.11.1.6" evidence="2"/>
<dbReference type="InterPro" id="IPR018028">
    <property type="entry name" value="Catalase"/>
</dbReference>
<reference evidence="4" key="1">
    <citation type="submission" date="2021-02" db="EMBL/GenBank/DDBJ databases">
        <title>Abyssanaerobacter marinus gen.nov., sp., nov, anaerobic bacterium isolated from the Onnuri vent field of Indian Ocean and suggestion of Mogibacteriaceae fam. nov., and proposal of reclassification of ambiguous this family's genus member.</title>
        <authorList>
            <person name="Kim Y.J."/>
            <person name="Yang J.-A."/>
        </authorList>
    </citation>
    <scope>NUCLEOTIDE SEQUENCE</scope>
    <source>
        <strain evidence="4">DSM 2634</strain>
    </source>
</reference>